<proteinExistence type="predicted"/>
<organism evidence="2 3">
    <name type="scientific">Nocardiopsis alborubida</name>
    <dbReference type="NCBI Taxonomy" id="146802"/>
    <lineage>
        <taxon>Bacteria</taxon>
        <taxon>Bacillati</taxon>
        <taxon>Actinomycetota</taxon>
        <taxon>Actinomycetes</taxon>
        <taxon>Streptosporangiales</taxon>
        <taxon>Nocardiopsidaceae</taxon>
        <taxon>Nocardiopsis</taxon>
    </lineage>
</organism>
<keyword evidence="1" id="KW-0472">Membrane</keyword>
<accession>A0A7X6RTB4</accession>
<gene>
    <name evidence="2" type="ORF">HGB44_30275</name>
</gene>
<feature type="transmembrane region" description="Helical" evidence="1">
    <location>
        <begin position="81"/>
        <end position="98"/>
    </location>
</feature>
<evidence type="ECO:0000313" key="2">
    <source>
        <dbReference type="EMBL" id="NKZ01921.1"/>
    </source>
</evidence>
<keyword evidence="1" id="KW-0812">Transmembrane</keyword>
<evidence type="ECO:0000256" key="1">
    <source>
        <dbReference type="SAM" id="Phobius"/>
    </source>
</evidence>
<comment type="caution">
    <text evidence="2">The sequence shown here is derived from an EMBL/GenBank/DDBJ whole genome shotgun (WGS) entry which is preliminary data.</text>
</comment>
<name>A0A7X6RTB4_9ACTN</name>
<keyword evidence="3" id="KW-1185">Reference proteome</keyword>
<dbReference type="EMBL" id="JAAXPG010000047">
    <property type="protein sequence ID" value="NKZ01921.1"/>
    <property type="molecule type" value="Genomic_DNA"/>
</dbReference>
<dbReference type="Proteomes" id="UP000553209">
    <property type="component" value="Unassembled WGS sequence"/>
</dbReference>
<sequence>MNLPLSNRDLPLRVITGAFVLNSGLEKRGADEETAQGLHGMAAGTYPFLKEVDPTTFARLLSAGEIALGAALLIPVVPSRVAGAGLTAFAAGLLGLYLRTPGMRRPQSLRPTEQGLPLSKDAWLLGAGLSLLLGGDTGRDSSRSSCRRRR</sequence>
<keyword evidence="1" id="KW-1133">Transmembrane helix</keyword>
<evidence type="ECO:0000313" key="3">
    <source>
        <dbReference type="Proteomes" id="UP000553209"/>
    </source>
</evidence>
<dbReference type="AlphaFoldDB" id="A0A7X6RTB4"/>
<protein>
    <recommendedName>
        <fullName evidence="4">DoxX family membrane protein</fullName>
    </recommendedName>
</protein>
<reference evidence="2 3" key="1">
    <citation type="submission" date="2020-04" db="EMBL/GenBank/DDBJ databases">
        <title>MicrobeNet Type strains.</title>
        <authorList>
            <person name="Nicholson A.C."/>
        </authorList>
    </citation>
    <scope>NUCLEOTIDE SEQUENCE [LARGE SCALE GENOMIC DNA]</scope>
    <source>
        <strain evidence="2 3">ATCC 23612</strain>
    </source>
</reference>
<evidence type="ECO:0008006" key="4">
    <source>
        <dbReference type="Google" id="ProtNLM"/>
    </source>
</evidence>
<dbReference type="RefSeq" id="WP_061080096.1">
    <property type="nucleotide sequence ID" value="NZ_JAAXPG010000047.1"/>
</dbReference>